<proteinExistence type="predicted"/>
<reference evidence="1" key="2">
    <citation type="journal article" date="2023" name="Commun. Biol.">
        <title>Intrasexual cuticular hydrocarbon dimorphism in a wasp sheds light on hydrocarbon biosynthesis genes in Hymenoptera.</title>
        <authorList>
            <person name="Moris V.C."/>
            <person name="Podsiadlowski L."/>
            <person name="Martin S."/>
            <person name="Oeyen J.P."/>
            <person name="Donath A."/>
            <person name="Petersen M."/>
            <person name="Wilbrandt J."/>
            <person name="Misof B."/>
            <person name="Liedtke D."/>
            <person name="Thamm M."/>
            <person name="Scheiner R."/>
            <person name="Schmitt T."/>
            <person name="Niehuis O."/>
        </authorList>
    </citation>
    <scope>NUCLEOTIDE SEQUENCE</scope>
    <source>
        <strain evidence="1">GBR_01_08_01A</strain>
    </source>
</reference>
<evidence type="ECO:0000313" key="2">
    <source>
        <dbReference type="Proteomes" id="UP001258017"/>
    </source>
</evidence>
<dbReference type="EMBL" id="JAIFRP010000002">
    <property type="protein sequence ID" value="KAK2588712.1"/>
    <property type="molecule type" value="Genomic_DNA"/>
</dbReference>
<keyword evidence="2" id="KW-1185">Reference proteome</keyword>
<reference evidence="1" key="1">
    <citation type="submission" date="2021-08" db="EMBL/GenBank/DDBJ databases">
        <authorList>
            <person name="Misof B."/>
            <person name="Oliver O."/>
            <person name="Podsiadlowski L."/>
            <person name="Donath A."/>
            <person name="Peters R."/>
            <person name="Mayer C."/>
            <person name="Rust J."/>
            <person name="Gunkel S."/>
            <person name="Lesny P."/>
            <person name="Martin S."/>
            <person name="Oeyen J.P."/>
            <person name="Petersen M."/>
            <person name="Panagiotis P."/>
            <person name="Wilbrandt J."/>
            <person name="Tanja T."/>
        </authorList>
    </citation>
    <scope>NUCLEOTIDE SEQUENCE</scope>
    <source>
        <strain evidence="1">GBR_01_08_01A</strain>
        <tissue evidence="1">Thorax + abdomen</tissue>
    </source>
</reference>
<dbReference type="Proteomes" id="UP001258017">
    <property type="component" value="Unassembled WGS sequence"/>
</dbReference>
<name>A0AAD9RZA7_9HYME</name>
<accession>A0AAD9RZA7</accession>
<comment type="caution">
    <text evidence="1">The sequence shown here is derived from an EMBL/GenBank/DDBJ whole genome shotgun (WGS) entry which is preliminary data.</text>
</comment>
<sequence length="346" mass="40159">MDATVLRAILHSCEDAVKSIENTEEYKDFINNSAFVPMSDIVLRALSMSFSNILCYKVSKEAYQRYSVRLQVIETLRDLCRITERFQSLHVFRNEENTLRFLENLMSKHLLDILDECTSSHTLTSLTGALMCLLKYNSHFSNYIEKIIIRLSYLNSVDESERLLCYAVHKSADLGLSLPTIERIYFSQRYKLIEEVLLHNFMSTCVNINTEDEKNVGENVHSINELLQVAATSPSIFQLVCGFLKELFVHLEYAPKVLTFTQIILKRITAHCENKNKDVLDLYPRYLHSCILLLRIEPHYHTSNSKAYVLETITQYYEENSVGILILLSHFPTWLAFISDHLTVYM</sequence>
<gene>
    <name evidence="1" type="ORF">KPH14_001602</name>
</gene>
<dbReference type="AlphaFoldDB" id="A0AAD9RZA7"/>
<organism evidence="1 2">
    <name type="scientific">Odynerus spinipes</name>
    <dbReference type="NCBI Taxonomy" id="1348599"/>
    <lineage>
        <taxon>Eukaryota</taxon>
        <taxon>Metazoa</taxon>
        <taxon>Ecdysozoa</taxon>
        <taxon>Arthropoda</taxon>
        <taxon>Hexapoda</taxon>
        <taxon>Insecta</taxon>
        <taxon>Pterygota</taxon>
        <taxon>Neoptera</taxon>
        <taxon>Endopterygota</taxon>
        <taxon>Hymenoptera</taxon>
        <taxon>Apocrita</taxon>
        <taxon>Aculeata</taxon>
        <taxon>Vespoidea</taxon>
        <taxon>Vespidae</taxon>
        <taxon>Eumeninae</taxon>
        <taxon>Odynerus</taxon>
    </lineage>
</organism>
<protein>
    <submittedName>
        <fullName evidence="1">Uncharacterized protein</fullName>
    </submittedName>
</protein>
<evidence type="ECO:0000313" key="1">
    <source>
        <dbReference type="EMBL" id="KAK2588712.1"/>
    </source>
</evidence>